<keyword evidence="2" id="KW-1185">Reference proteome</keyword>
<reference evidence="1 2" key="1">
    <citation type="submission" date="2015-09" db="EMBL/GenBank/DDBJ databases">
        <title>Draft genome sequence of Kouleothrix aurantiaca JCM 19913.</title>
        <authorList>
            <person name="Hemp J."/>
        </authorList>
    </citation>
    <scope>NUCLEOTIDE SEQUENCE [LARGE SCALE GENOMIC DNA]</scope>
    <source>
        <strain evidence="1 2">COM-B</strain>
    </source>
</reference>
<accession>A0A0P9F552</accession>
<protein>
    <submittedName>
        <fullName evidence="1">Uncharacterized protein</fullName>
    </submittedName>
</protein>
<name>A0A0P9F552_9CHLR</name>
<organism evidence="1 2">
    <name type="scientific">Kouleothrix aurantiaca</name>
    <dbReference type="NCBI Taxonomy" id="186479"/>
    <lineage>
        <taxon>Bacteria</taxon>
        <taxon>Bacillati</taxon>
        <taxon>Chloroflexota</taxon>
        <taxon>Chloroflexia</taxon>
        <taxon>Chloroflexales</taxon>
        <taxon>Roseiflexineae</taxon>
        <taxon>Roseiflexaceae</taxon>
        <taxon>Kouleothrix</taxon>
    </lineage>
</organism>
<evidence type="ECO:0000313" key="1">
    <source>
        <dbReference type="EMBL" id="KPV51616.1"/>
    </source>
</evidence>
<proteinExistence type="predicted"/>
<gene>
    <name evidence="1" type="ORF">SE17_20180</name>
</gene>
<comment type="caution">
    <text evidence="1">The sequence shown here is derived from an EMBL/GenBank/DDBJ whole genome shotgun (WGS) entry which is preliminary data.</text>
</comment>
<dbReference type="Proteomes" id="UP000050509">
    <property type="component" value="Unassembled WGS sequence"/>
</dbReference>
<dbReference type="AlphaFoldDB" id="A0A0P9F552"/>
<dbReference type="EMBL" id="LJCR01000841">
    <property type="protein sequence ID" value="KPV51616.1"/>
    <property type="molecule type" value="Genomic_DNA"/>
</dbReference>
<sequence>MSTTSSCSFPGPPCVLWPALHNPFVSRRVNDDRRFARLIVLRANTYDSRLERFSRSLAPRCAHTLNDAFSQHI</sequence>
<evidence type="ECO:0000313" key="2">
    <source>
        <dbReference type="Proteomes" id="UP000050509"/>
    </source>
</evidence>